<evidence type="ECO:0000313" key="2">
    <source>
        <dbReference type="Proteomes" id="UP001162131"/>
    </source>
</evidence>
<gene>
    <name evidence="1" type="ORF">BSTOLATCC_MIC36509</name>
</gene>
<keyword evidence="2" id="KW-1185">Reference proteome</keyword>
<accession>A0AAU9J988</accession>
<dbReference type="Proteomes" id="UP001162131">
    <property type="component" value="Unassembled WGS sequence"/>
</dbReference>
<comment type="caution">
    <text evidence="1">The sequence shown here is derived from an EMBL/GenBank/DDBJ whole genome shotgun (WGS) entry which is preliminary data.</text>
</comment>
<sequence length="289" mass="33750">MKISQLLDSEVDQNEIESKYLWYLTQKSSNRINLSAFTIDLSWSSKNLYISPRMALPSNQIYGIGNYTLSDNFQSELIVDENSNIKTIQGPKRKDKYCNFFTSCYYDDSILTFECNFDKSSSTTIQLAKKYLISMNKWVCLCPLPSESPISCIGFNQKILIVVESYKKYGIYLYDIILDSYTYGIPVSDLEKKHLKTLVKSKGKIYLIILYSKFYEIYSTDDPLSEWDFVCCFQDCLVYLGLSARTFYEGSIYYIRENSYLYEFKLSNYKSKAVGDLREVYVNQQIQKL</sequence>
<dbReference type="AlphaFoldDB" id="A0AAU9J988"/>
<organism evidence="1 2">
    <name type="scientific">Blepharisma stoltei</name>
    <dbReference type="NCBI Taxonomy" id="1481888"/>
    <lineage>
        <taxon>Eukaryota</taxon>
        <taxon>Sar</taxon>
        <taxon>Alveolata</taxon>
        <taxon>Ciliophora</taxon>
        <taxon>Postciliodesmatophora</taxon>
        <taxon>Heterotrichea</taxon>
        <taxon>Heterotrichida</taxon>
        <taxon>Blepharismidae</taxon>
        <taxon>Blepharisma</taxon>
    </lineage>
</organism>
<name>A0AAU9J988_9CILI</name>
<proteinExistence type="predicted"/>
<evidence type="ECO:0000313" key="1">
    <source>
        <dbReference type="EMBL" id="CAG9324729.1"/>
    </source>
</evidence>
<protein>
    <submittedName>
        <fullName evidence="1">Uncharacterized protein</fullName>
    </submittedName>
</protein>
<reference evidence="1" key="1">
    <citation type="submission" date="2021-09" db="EMBL/GenBank/DDBJ databases">
        <authorList>
            <consortium name="AG Swart"/>
            <person name="Singh M."/>
            <person name="Singh A."/>
            <person name="Seah K."/>
            <person name="Emmerich C."/>
        </authorList>
    </citation>
    <scope>NUCLEOTIDE SEQUENCE</scope>
    <source>
        <strain evidence="1">ATCC30299</strain>
    </source>
</reference>
<dbReference type="EMBL" id="CAJZBQ010000036">
    <property type="protein sequence ID" value="CAG9324729.1"/>
    <property type="molecule type" value="Genomic_DNA"/>
</dbReference>